<dbReference type="Gene3D" id="1.25.40.10">
    <property type="entry name" value="Tetratricopeptide repeat domain"/>
    <property type="match status" value="1"/>
</dbReference>
<name>X0UFP4_9ZZZZ</name>
<dbReference type="InterPro" id="IPR011990">
    <property type="entry name" value="TPR-like_helical_dom_sf"/>
</dbReference>
<sequence>SEAETRYLQALQVAEQFAPHDLRRVTARRNLAQTLVLQGRFGPADSLYRETIATATRVLEPRHPYVLSLQDDLARLHEAMAEADRLDESDQGPASIQDIVLNWAEWLARRSVIQLGATMPLAGELGNTHHQGLSYGLSLQIPLTRLGPLIINIAPEHAITTLPATHSFIAPFKLQGTSLSLASALGPLSLALGPGVYIIETGQNHAVRLGLAGGVSLAIKGRRKPRSNAGLHAAIHLRGNYIPDTEPVVEGPVTLLQAGLNLGWR</sequence>
<feature type="non-terminal residue" evidence="1">
    <location>
        <position position="1"/>
    </location>
</feature>
<feature type="non-terminal residue" evidence="1">
    <location>
        <position position="265"/>
    </location>
</feature>
<accession>X0UFP4</accession>
<organism evidence="1">
    <name type="scientific">marine sediment metagenome</name>
    <dbReference type="NCBI Taxonomy" id="412755"/>
    <lineage>
        <taxon>unclassified sequences</taxon>
        <taxon>metagenomes</taxon>
        <taxon>ecological metagenomes</taxon>
    </lineage>
</organism>
<comment type="caution">
    <text evidence="1">The sequence shown here is derived from an EMBL/GenBank/DDBJ whole genome shotgun (WGS) entry which is preliminary data.</text>
</comment>
<dbReference type="Pfam" id="PF13424">
    <property type="entry name" value="TPR_12"/>
    <property type="match status" value="1"/>
</dbReference>
<dbReference type="EMBL" id="BARS01026789">
    <property type="protein sequence ID" value="GAG04544.1"/>
    <property type="molecule type" value="Genomic_DNA"/>
</dbReference>
<gene>
    <name evidence="1" type="ORF">S01H1_42169</name>
</gene>
<reference evidence="1" key="1">
    <citation type="journal article" date="2014" name="Front. Microbiol.">
        <title>High frequency of phylogenetically diverse reductive dehalogenase-homologous genes in deep subseafloor sedimentary metagenomes.</title>
        <authorList>
            <person name="Kawai M."/>
            <person name="Futagami T."/>
            <person name="Toyoda A."/>
            <person name="Takaki Y."/>
            <person name="Nishi S."/>
            <person name="Hori S."/>
            <person name="Arai W."/>
            <person name="Tsubouchi T."/>
            <person name="Morono Y."/>
            <person name="Uchiyama I."/>
            <person name="Ito T."/>
            <person name="Fujiyama A."/>
            <person name="Inagaki F."/>
            <person name="Takami H."/>
        </authorList>
    </citation>
    <scope>NUCLEOTIDE SEQUENCE</scope>
    <source>
        <strain evidence="1">Expedition CK06-06</strain>
    </source>
</reference>
<evidence type="ECO:0000313" key="1">
    <source>
        <dbReference type="EMBL" id="GAG04544.1"/>
    </source>
</evidence>
<dbReference type="AlphaFoldDB" id="X0UFP4"/>
<evidence type="ECO:0008006" key="2">
    <source>
        <dbReference type="Google" id="ProtNLM"/>
    </source>
</evidence>
<dbReference type="SUPFAM" id="SSF48452">
    <property type="entry name" value="TPR-like"/>
    <property type="match status" value="1"/>
</dbReference>
<protein>
    <recommendedName>
        <fullName evidence="2">Tetratricopeptide repeat protein</fullName>
    </recommendedName>
</protein>
<proteinExistence type="predicted"/>